<dbReference type="AlphaFoldDB" id="A0A418VIU2"/>
<evidence type="ECO:0000256" key="4">
    <source>
        <dbReference type="ARBA" id="ARBA00022695"/>
    </source>
</evidence>
<evidence type="ECO:0000313" key="12">
    <source>
        <dbReference type="Proteomes" id="UP000285523"/>
    </source>
</evidence>
<keyword evidence="8" id="KW-0460">Magnesium</keyword>
<dbReference type="GO" id="GO:0005524">
    <property type="term" value="F:ATP binding"/>
    <property type="evidence" value="ECO:0007669"/>
    <property type="project" value="UniProtKB-KW"/>
</dbReference>
<organism evidence="11 12">
    <name type="scientific">Rhodopseudomonas palustris</name>
    <dbReference type="NCBI Taxonomy" id="1076"/>
    <lineage>
        <taxon>Bacteria</taxon>
        <taxon>Pseudomonadati</taxon>
        <taxon>Pseudomonadota</taxon>
        <taxon>Alphaproteobacteria</taxon>
        <taxon>Hyphomicrobiales</taxon>
        <taxon>Nitrobacteraceae</taxon>
        <taxon>Rhodopseudomonas</taxon>
    </lineage>
</organism>
<dbReference type="InterPro" id="IPR002934">
    <property type="entry name" value="Polymerase_NTP_transf_dom"/>
</dbReference>
<dbReference type="EMBL" id="QYYD01000006">
    <property type="protein sequence ID" value="RJF75974.1"/>
    <property type="molecule type" value="Genomic_DNA"/>
</dbReference>
<evidence type="ECO:0000256" key="6">
    <source>
        <dbReference type="ARBA" id="ARBA00022741"/>
    </source>
</evidence>
<dbReference type="PANTHER" id="PTHR33571:SF14">
    <property type="entry name" value="PROTEIN ADENYLYLTRANSFERASE MJ0435-RELATED"/>
    <property type="match status" value="1"/>
</dbReference>
<comment type="similarity">
    <text evidence="9">Belongs to the MntA antitoxin family.</text>
</comment>
<keyword evidence="3" id="KW-0808">Transferase</keyword>
<reference evidence="11 12" key="1">
    <citation type="submission" date="2018-09" db="EMBL/GenBank/DDBJ databases">
        <title>Draft genome sequence of Rhodopseudomonas palustris 2.1.18.</title>
        <authorList>
            <person name="Robertson S.L."/>
            <person name="Meyer T.E."/>
            <person name="Kyndt J.A."/>
        </authorList>
    </citation>
    <scope>NUCLEOTIDE SEQUENCE [LARGE SCALE GENOMIC DNA]</scope>
    <source>
        <strain evidence="11 12">2.1.18</strain>
    </source>
</reference>
<evidence type="ECO:0000259" key="10">
    <source>
        <dbReference type="Pfam" id="PF01909"/>
    </source>
</evidence>
<evidence type="ECO:0000256" key="9">
    <source>
        <dbReference type="ARBA" id="ARBA00038276"/>
    </source>
</evidence>
<keyword evidence="4" id="KW-0548">Nucleotidyltransferase</keyword>
<name>A0A418VIU2_RHOPL</name>
<dbReference type="RefSeq" id="WP_119855901.1">
    <property type="nucleotide sequence ID" value="NZ_QYYD01000006.1"/>
</dbReference>
<dbReference type="OrthoDB" id="559450at2"/>
<keyword evidence="2" id="KW-1277">Toxin-antitoxin system</keyword>
<dbReference type="Gene3D" id="3.30.460.10">
    <property type="entry name" value="Beta Polymerase, domain 2"/>
    <property type="match status" value="1"/>
</dbReference>
<dbReference type="InterPro" id="IPR043519">
    <property type="entry name" value="NT_sf"/>
</dbReference>
<feature type="domain" description="Polymerase nucleotidyl transferase" evidence="10">
    <location>
        <begin position="16"/>
        <end position="95"/>
    </location>
</feature>
<evidence type="ECO:0000313" key="11">
    <source>
        <dbReference type="EMBL" id="RJF75974.1"/>
    </source>
</evidence>
<evidence type="ECO:0000256" key="2">
    <source>
        <dbReference type="ARBA" id="ARBA00022649"/>
    </source>
</evidence>
<comment type="cofactor">
    <cofactor evidence="1">
        <name>Mg(2+)</name>
        <dbReference type="ChEBI" id="CHEBI:18420"/>
    </cofactor>
</comment>
<protein>
    <submittedName>
        <fullName evidence="11">DNA polymerase III subunit beta</fullName>
    </submittedName>
</protein>
<keyword evidence="7" id="KW-0067">ATP-binding</keyword>
<comment type="caution">
    <text evidence="11">The sequence shown here is derived from an EMBL/GenBank/DDBJ whole genome shotgun (WGS) entry which is preliminary data.</text>
</comment>
<dbReference type="Pfam" id="PF01909">
    <property type="entry name" value="NTP_transf_2"/>
    <property type="match status" value="1"/>
</dbReference>
<proteinExistence type="inferred from homology"/>
<evidence type="ECO:0000256" key="1">
    <source>
        <dbReference type="ARBA" id="ARBA00001946"/>
    </source>
</evidence>
<sequence>MDRTLALDILRRSQPALRQRGVRRAALFGSVARGTHGPDSDIDIMIEIDPDAHVTVFDYADLKDYIAGLFDRPVDVVNRAQLKPRVAPTAVADAIYAF</sequence>
<accession>A0A418VIU2</accession>
<keyword evidence="6" id="KW-0547">Nucleotide-binding</keyword>
<dbReference type="Proteomes" id="UP000285523">
    <property type="component" value="Unassembled WGS sequence"/>
</dbReference>
<dbReference type="GO" id="GO:0046872">
    <property type="term" value="F:metal ion binding"/>
    <property type="evidence" value="ECO:0007669"/>
    <property type="project" value="UniProtKB-KW"/>
</dbReference>
<evidence type="ECO:0000256" key="3">
    <source>
        <dbReference type="ARBA" id="ARBA00022679"/>
    </source>
</evidence>
<gene>
    <name evidence="11" type="ORF">D4Q52_07345</name>
</gene>
<dbReference type="SUPFAM" id="SSF81301">
    <property type="entry name" value="Nucleotidyltransferase"/>
    <property type="match status" value="1"/>
</dbReference>
<evidence type="ECO:0000256" key="7">
    <source>
        <dbReference type="ARBA" id="ARBA00022840"/>
    </source>
</evidence>
<dbReference type="CDD" id="cd05403">
    <property type="entry name" value="NT_KNTase_like"/>
    <property type="match status" value="1"/>
</dbReference>
<dbReference type="PANTHER" id="PTHR33571">
    <property type="entry name" value="SSL8005 PROTEIN"/>
    <property type="match status" value="1"/>
</dbReference>
<keyword evidence="5" id="KW-0479">Metal-binding</keyword>
<dbReference type="GO" id="GO:0016779">
    <property type="term" value="F:nucleotidyltransferase activity"/>
    <property type="evidence" value="ECO:0007669"/>
    <property type="project" value="UniProtKB-KW"/>
</dbReference>
<dbReference type="InterPro" id="IPR052038">
    <property type="entry name" value="Type-VII_TA_antitoxin"/>
</dbReference>
<evidence type="ECO:0000256" key="8">
    <source>
        <dbReference type="ARBA" id="ARBA00022842"/>
    </source>
</evidence>
<evidence type="ECO:0000256" key="5">
    <source>
        <dbReference type="ARBA" id="ARBA00022723"/>
    </source>
</evidence>